<evidence type="ECO:0000313" key="13">
    <source>
        <dbReference type="Proteomes" id="UP000440578"/>
    </source>
</evidence>
<keyword evidence="8" id="KW-0675">Receptor</keyword>
<evidence type="ECO:0000256" key="9">
    <source>
        <dbReference type="ARBA" id="ARBA00023224"/>
    </source>
</evidence>
<dbReference type="InterPro" id="IPR050569">
    <property type="entry name" value="TAAR"/>
</dbReference>
<dbReference type="InterPro" id="IPR000276">
    <property type="entry name" value="GPCR_Rhodpsn"/>
</dbReference>
<evidence type="ECO:0000256" key="3">
    <source>
        <dbReference type="ARBA" id="ARBA00022475"/>
    </source>
</evidence>
<evidence type="ECO:0000313" key="12">
    <source>
        <dbReference type="EMBL" id="KAF0302945.1"/>
    </source>
</evidence>
<evidence type="ECO:0000256" key="8">
    <source>
        <dbReference type="ARBA" id="ARBA00023170"/>
    </source>
</evidence>
<sequence>MLYNWLKTVVGLLLTINYVLPLYTILSDRRLWEEPVAVLAGNMSFVCLFMGVNLSLIGAYDLLQLDTVALCRTLQYTGIGFGVASKMAQLCMAVDQFVAISRPLQHLSLMVRARCWLVAATWATWAVQFVLSSLTGALDLVTVADSVHGRGNGSVVYPDCRWETHYSVVFAMIVEMELVSFSLATIALFSYTFWVGYRTSRQLSRRGPEPQSEERQQQGRHFLHSYRVFKRVALVFSLTVTLDVVSPILRLASYWHTAPQLSGILHLLRLLGFTFEGSFNVNGVNKKMRLSEKCQ</sequence>
<keyword evidence="9" id="KW-0807">Transducer</keyword>
<feature type="transmembrane region" description="Helical" evidence="10">
    <location>
        <begin position="113"/>
        <end position="131"/>
    </location>
</feature>
<keyword evidence="5 10" id="KW-1133">Transmembrane helix</keyword>
<dbReference type="GO" id="GO:0004930">
    <property type="term" value="F:G protein-coupled receptor activity"/>
    <property type="evidence" value="ECO:0007669"/>
    <property type="project" value="UniProtKB-KW"/>
</dbReference>
<dbReference type="CDD" id="cd00637">
    <property type="entry name" value="7tm_classA_rhodopsin-like"/>
    <property type="match status" value="1"/>
</dbReference>
<keyword evidence="4 10" id="KW-0812">Transmembrane</keyword>
<feature type="transmembrane region" description="Helical" evidence="10">
    <location>
        <begin position="228"/>
        <end position="249"/>
    </location>
</feature>
<dbReference type="EMBL" id="VIIS01000997">
    <property type="protein sequence ID" value="KAF0302945.1"/>
    <property type="molecule type" value="Genomic_DNA"/>
</dbReference>
<evidence type="ECO:0000256" key="4">
    <source>
        <dbReference type="ARBA" id="ARBA00022692"/>
    </source>
</evidence>
<dbReference type="PANTHER" id="PTHR24249">
    <property type="entry name" value="HISTAMINE RECEPTOR-RELATED G-PROTEIN COUPLED RECEPTOR"/>
    <property type="match status" value="1"/>
</dbReference>
<keyword evidence="6" id="KW-0297">G-protein coupled receptor</keyword>
<dbReference type="AlphaFoldDB" id="A0A6A4W8V2"/>
<evidence type="ECO:0000256" key="7">
    <source>
        <dbReference type="ARBA" id="ARBA00023136"/>
    </source>
</evidence>
<dbReference type="GO" id="GO:0005886">
    <property type="term" value="C:plasma membrane"/>
    <property type="evidence" value="ECO:0007669"/>
    <property type="project" value="UniProtKB-SubCell"/>
</dbReference>
<accession>A0A6A4W8V2</accession>
<dbReference type="Proteomes" id="UP000440578">
    <property type="component" value="Unassembled WGS sequence"/>
</dbReference>
<evidence type="ECO:0000256" key="10">
    <source>
        <dbReference type="SAM" id="Phobius"/>
    </source>
</evidence>
<feature type="transmembrane region" description="Helical" evidence="10">
    <location>
        <begin position="6"/>
        <end position="26"/>
    </location>
</feature>
<comment type="similarity">
    <text evidence="2">Belongs to the G-protein coupled receptor 1 family.</text>
</comment>
<dbReference type="Pfam" id="PF00001">
    <property type="entry name" value="7tm_1"/>
    <property type="match status" value="1"/>
</dbReference>
<gene>
    <name evidence="12" type="ORF">FJT64_025046</name>
</gene>
<dbReference type="SUPFAM" id="SSF81321">
    <property type="entry name" value="Family A G protein-coupled receptor-like"/>
    <property type="match status" value="1"/>
</dbReference>
<feature type="transmembrane region" description="Helical" evidence="10">
    <location>
        <begin position="261"/>
        <end position="281"/>
    </location>
</feature>
<reference evidence="12 13" key="1">
    <citation type="submission" date="2019-07" db="EMBL/GenBank/DDBJ databases">
        <title>Draft genome assembly of a fouling barnacle, Amphibalanus amphitrite (Darwin, 1854): The first reference genome for Thecostraca.</title>
        <authorList>
            <person name="Kim W."/>
        </authorList>
    </citation>
    <scope>NUCLEOTIDE SEQUENCE [LARGE SCALE GENOMIC DNA]</scope>
    <source>
        <strain evidence="12">SNU_AA5</strain>
        <tissue evidence="12">Soma without cirri and trophi</tissue>
    </source>
</reference>
<keyword evidence="7 10" id="KW-0472">Membrane</keyword>
<protein>
    <recommendedName>
        <fullName evidence="11">G-protein coupled receptors family 1 profile domain-containing protein</fullName>
    </recommendedName>
</protein>
<evidence type="ECO:0000256" key="5">
    <source>
        <dbReference type="ARBA" id="ARBA00022989"/>
    </source>
</evidence>
<name>A0A6A4W8V2_AMPAM</name>
<comment type="subcellular location">
    <subcellularLocation>
        <location evidence="1">Cell membrane</location>
        <topology evidence="1">Multi-pass membrane protein</topology>
    </subcellularLocation>
</comment>
<comment type="caution">
    <text evidence="12">The sequence shown here is derived from an EMBL/GenBank/DDBJ whole genome shotgun (WGS) entry which is preliminary data.</text>
</comment>
<dbReference type="PANTHER" id="PTHR24249:SF411">
    <property type="entry name" value="G-PROTEIN COUPLED RECEPTORS FAMILY 1 PROFILE DOMAIN-CONTAINING PROTEIN"/>
    <property type="match status" value="1"/>
</dbReference>
<evidence type="ECO:0000256" key="6">
    <source>
        <dbReference type="ARBA" id="ARBA00023040"/>
    </source>
</evidence>
<keyword evidence="3" id="KW-1003">Cell membrane</keyword>
<dbReference type="InterPro" id="IPR017452">
    <property type="entry name" value="GPCR_Rhodpsn_7TM"/>
</dbReference>
<dbReference type="Gene3D" id="1.20.1070.10">
    <property type="entry name" value="Rhodopsin 7-helix transmembrane proteins"/>
    <property type="match status" value="1"/>
</dbReference>
<feature type="transmembrane region" description="Helical" evidence="10">
    <location>
        <begin position="38"/>
        <end position="59"/>
    </location>
</feature>
<feature type="domain" description="G-protein coupled receptors family 1 profile" evidence="11">
    <location>
        <begin position="17"/>
        <end position="240"/>
    </location>
</feature>
<dbReference type="PROSITE" id="PS50262">
    <property type="entry name" value="G_PROTEIN_RECEP_F1_2"/>
    <property type="match status" value="1"/>
</dbReference>
<keyword evidence="13" id="KW-1185">Reference proteome</keyword>
<evidence type="ECO:0000256" key="1">
    <source>
        <dbReference type="ARBA" id="ARBA00004651"/>
    </source>
</evidence>
<evidence type="ECO:0000256" key="2">
    <source>
        <dbReference type="ARBA" id="ARBA00010663"/>
    </source>
</evidence>
<feature type="transmembrane region" description="Helical" evidence="10">
    <location>
        <begin position="178"/>
        <end position="197"/>
    </location>
</feature>
<evidence type="ECO:0000259" key="11">
    <source>
        <dbReference type="PROSITE" id="PS50262"/>
    </source>
</evidence>
<proteinExistence type="inferred from homology"/>
<organism evidence="12 13">
    <name type="scientific">Amphibalanus amphitrite</name>
    <name type="common">Striped barnacle</name>
    <name type="synonym">Balanus amphitrite</name>
    <dbReference type="NCBI Taxonomy" id="1232801"/>
    <lineage>
        <taxon>Eukaryota</taxon>
        <taxon>Metazoa</taxon>
        <taxon>Ecdysozoa</taxon>
        <taxon>Arthropoda</taxon>
        <taxon>Crustacea</taxon>
        <taxon>Multicrustacea</taxon>
        <taxon>Cirripedia</taxon>
        <taxon>Thoracica</taxon>
        <taxon>Thoracicalcarea</taxon>
        <taxon>Balanomorpha</taxon>
        <taxon>Balanoidea</taxon>
        <taxon>Balanidae</taxon>
        <taxon>Amphibalaninae</taxon>
        <taxon>Amphibalanus</taxon>
    </lineage>
</organism>